<gene>
    <name evidence="1" type="ORF">WH95_19835</name>
</gene>
<evidence type="ECO:0000313" key="2">
    <source>
        <dbReference type="Proteomes" id="UP000034491"/>
    </source>
</evidence>
<proteinExistence type="predicted"/>
<protein>
    <submittedName>
        <fullName evidence="1">Uncharacterized protein</fullName>
    </submittedName>
</protein>
<dbReference type="Proteomes" id="UP000034491">
    <property type="component" value="Unassembled WGS sequence"/>
</dbReference>
<keyword evidence="2" id="KW-1185">Reference proteome</keyword>
<dbReference type="AlphaFoldDB" id="A0A0M2R6P4"/>
<reference evidence="1 2" key="1">
    <citation type="submission" date="2015-03" db="EMBL/GenBank/DDBJ databases">
        <title>Genome sequence of Kiloniella sp. P1-1, isolated from the gut microflora of Pacific white shrimp, Penaeus vannamei.</title>
        <authorList>
            <person name="Shao Z."/>
            <person name="Wang L."/>
            <person name="Li X."/>
        </authorList>
    </citation>
    <scope>NUCLEOTIDE SEQUENCE [LARGE SCALE GENOMIC DNA]</scope>
    <source>
        <strain evidence="1 2">P1-1</strain>
    </source>
</reference>
<name>A0A0M2R6P4_9PROT</name>
<organism evidence="1 2">
    <name type="scientific">Kiloniella litopenaei</name>
    <dbReference type="NCBI Taxonomy" id="1549748"/>
    <lineage>
        <taxon>Bacteria</taxon>
        <taxon>Pseudomonadati</taxon>
        <taxon>Pseudomonadota</taxon>
        <taxon>Alphaproteobacteria</taxon>
        <taxon>Rhodospirillales</taxon>
        <taxon>Kiloniellaceae</taxon>
        <taxon>Kiloniella</taxon>
    </lineage>
</organism>
<dbReference type="EMBL" id="LANI01000041">
    <property type="protein sequence ID" value="KKJ75173.1"/>
    <property type="molecule type" value="Genomic_DNA"/>
</dbReference>
<sequence length="237" mass="27159">MGQSWLVDDGNEYESLLSNKYQEKYQNFIDYVLQYELVNRHVRVWHYTKLTDEEVSIFEKQLIPASENHLCNRLNRLVEIGKITENDKNHILDNSRYYTEPNERLDLLWTTLIPCSANNSRVELLLGYWGGEGAYFGLSNSDPVRSKLKEIGRSRICEISVPLTEFSNALSAAITVAKAWARKFGIGVSFEGSDPRLGESLVNAKVLKIHTEGIGRFQDIGLSYPERVEEIPNSHFQ</sequence>
<comment type="caution">
    <text evidence="1">The sequence shown here is derived from an EMBL/GenBank/DDBJ whole genome shotgun (WGS) entry which is preliminary data.</text>
</comment>
<accession>A0A0M2R6P4</accession>
<dbReference type="STRING" id="1549748.WH95_19835"/>
<evidence type="ECO:0000313" key="1">
    <source>
        <dbReference type="EMBL" id="KKJ75173.1"/>
    </source>
</evidence>